<keyword evidence="5 12" id="KW-0808">Transferase</keyword>
<gene>
    <name evidence="16" type="ORF">BEMITA_LOCUS7736</name>
</gene>
<dbReference type="InterPro" id="IPR013083">
    <property type="entry name" value="Znf_RING/FYVE/PHD"/>
</dbReference>
<dbReference type="InterPro" id="IPR018123">
    <property type="entry name" value="WWE-dom_subgr"/>
</dbReference>
<dbReference type="OrthoDB" id="10065815at2759"/>
<keyword evidence="17" id="KW-1185">Reference proteome</keyword>
<dbReference type="PANTHER" id="PTHR13417">
    <property type="entry name" value="E3 UBIQUITIN-PROTEIN LIGASE RNF146"/>
    <property type="match status" value="1"/>
</dbReference>
<keyword evidence="9 12" id="KW-0833">Ubl conjugation pathway</keyword>
<dbReference type="GO" id="GO:0061630">
    <property type="term" value="F:ubiquitin protein ligase activity"/>
    <property type="evidence" value="ECO:0007669"/>
    <property type="project" value="UniProtKB-UniRule"/>
</dbReference>
<evidence type="ECO:0000259" key="14">
    <source>
        <dbReference type="PROSITE" id="PS50089"/>
    </source>
</evidence>
<reference evidence="16" key="1">
    <citation type="submission" date="2021-12" db="EMBL/GenBank/DDBJ databases">
        <authorList>
            <person name="King R."/>
        </authorList>
    </citation>
    <scope>NUCLEOTIDE SEQUENCE</scope>
</reference>
<evidence type="ECO:0000256" key="11">
    <source>
        <dbReference type="PROSITE-ProRule" id="PRU00175"/>
    </source>
</evidence>
<protein>
    <recommendedName>
        <fullName evidence="12">E3 ubiquitin-protein ligase</fullName>
        <ecNumber evidence="12">2.3.2.27</ecNumber>
    </recommendedName>
</protein>
<dbReference type="GO" id="GO:0005829">
    <property type="term" value="C:cytosol"/>
    <property type="evidence" value="ECO:0007669"/>
    <property type="project" value="UniProtKB-SubCell"/>
</dbReference>
<dbReference type="InterPro" id="IPR004170">
    <property type="entry name" value="WWE_dom"/>
</dbReference>
<dbReference type="CDD" id="cd16546">
    <property type="entry name" value="RING-HC_RNF146"/>
    <property type="match status" value="1"/>
</dbReference>
<keyword evidence="10 12" id="KW-0862">Zinc</keyword>
<evidence type="ECO:0000256" key="1">
    <source>
        <dbReference type="ARBA" id="ARBA00000900"/>
    </source>
</evidence>
<evidence type="ECO:0000313" key="16">
    <source>
        <dbReference type="EMBL" id="CAH0388851.1"/>
    </source>
</evidence>
<dbReference type="SMART" id="SM00678">
    <property type="entry name" value="WWE"/>
    <property type="match status" value="1"/>
</dbReference>
<proteinExistence type="predicted"/>
<dbReference type="AlphaFoldDB" id="A0A9P0F5F9"/>
<dbReference type="PANTHER" id="PTHR13417:SF2">
    <property type="entry name" value="E3 UBIQUITIN-PROTEIN LIGASE RNF146"/>
    <property type="match status" value="1"/>
</dbReference>
<evidence type="ECO:0000256" key="2">
    <source>
        <dbReference type="ARBA" id="ARBA00004514"/>
    </source>
</evidence>
<feature type="compositionally biased region" description="Low complexity" evidence="13">
    <location>
        <begin position="174"/>
        <end position="185"/>
    </location>
</feature>
<evidence type="ECO:0000313" key="17">
    <source>
        <dbReference type="Proteomes" id="UP001152759"/>
    </source>
</evidence>
<keyword evidence="4 12" id="KW-0963">Cytoplasm</keyword>
<dbReference type="SUPFAM" id="SSF117839">
    <property type="entry name" value="WWE domain"/>
    <property type="match status" value="1"/>
</dbReference>
<evidence type="ECO:0000256" key="6">
    <source>
        <dbReference type="ARBA" id="ARBA00022687"/>
    </source>
</evidence>
<dbReference type="FunFam" id="3.30.720.50:FF:000003">
    <property type="entry name" value="E3 ubiquitin-protein ligase RNF146"/>
    <property type="match status" value="1"/>
</dbReference>
<keyword evidence="7 12" id="KW-0479">Metal-binding</keyword>
<dbReference type="EMBL" id="OU963865">
    <property type="protein sequence ID" value="CAH0388851.1"/>
    <property type="molecule type" value="Genomic_DNA"/>
</dbReference>
<feature type="domain" description="WWE" evidence="15">
    <location>
        <begin position="72"/>
        <end position="149"/>
    </location>
</feature>
<dbReference type="PROSITE" id="PS50918">
    <property type="entry name" value="WWE"/>
    <property type="match status" value="1"/>
</dbReference>
<accession>A0A9P0F5F9</accession>
<evidence type="ECO:0000256" key="10">
    <source>
        <dbReference type="ARBA" id="ARBA00022833"/>
    </source>
</evidence>
<dbReference type="GO" id="GO:0051865">
    <property type="term" value="P:protein autoubiquitination"/>
    <property type="evidence" value="ECO:0007669"/>
    <property type="project" value="UniProtKB-UniRule"/>
</dbReference>
<evidence type="ECO:0000256" key="4">
    <source>
        <dbReference type="ARBA" id="ARBA00022490"/>
    </source>
</evidence>
<keyword evidence="6" id="KW-0879">Wnt signaling pathway</keyword>
<comment type="catalytic activity">
    <reaction evidence="1 12">
        <text>S-ubiquitinyl-[E2 ubiquitin-conjugating enzyme]-L-cysteine + [acceptor protein]-L-lysine = [E2 ubiquitin-conjugating enzyme]-L-cysteine + N(6)-ubiquitinyl-[acceptor protein]-L-lysine.</text>
        <dbReference type="EC" id="2.3.2.27"/>
    </reaction>
</comment>
<feature type="region of interest" description="Disordered" evidence="13">
    <location>
        <begin position="173"/>
        <end position="213"/>
    </location>
</feature>
<dbReference type="GO" id="GO:0072572">
    <property type="term" value="F:poly-ADP-D-ribose binding"/>
    <property type="evidence" value="ECO:0007669"/>
    <property type="project" value="UniProtKB-UniRule"/>
</dbReference>
<feature type="domain" description="RING-type" evidence="14">
    <location>
        <begin position="16"/>
        <end position="54"/>
    </location>
</feature>
<evidence type="ECO:0000256" key="3">
    <source>
        <dbReference type="ARBA" id="ARBA00004906"/>
    </source>
</evidence>
<dbReference type="Proteomes" id="UP001152759">
    <property type="component" value="Chromosome 4"/>
</dbReference>
<dbReference type="InterPro" id="IPR044110">
    <property type="entry name" value="RING-HC_RNF146"/>
</dbReference>
<comment type="PTM">
    <text evidence="12">Ubiquitinated; autoubiquitinated.</text>
</comment>
<dbReference type="KEGG" id="btab:109037076"/>
<dbReference type="GO" id="GO:0006511">
    <property type="term" value="P:ubiquitin-dependent protein catabolic process"/>
    <property type="evidence" value="ECO:0007669"/>
    <property type="project" value="UniProtKB-UniRule"/>
</dbReference>
<feature type="compositionally biased region" description="Low complexity" evidence="13">
    <location>
        <begin position="198"/>
        <end position="209"/>
    </location>
</feature>
<dbReference type="GO" id="GO:0008270">
    <property type="term" value="F:zinc ion binding"/>
    <property type="evidence" value="ECO:0007669"/>
    <property type="project" value="UniProtKB-UniRule"/>
</dbReference>
<name>A0A9P0F5F9_BEMTA</name>
<comment type="subcellular location">
    <subcellularLocation>
        <location evidence="2 12">Cytoplasm</location>
        <location evidence="2 12">Cytosol</location>
    </subcellularLocation>
</comment>
<dbReference type="InterPro" id="IPR037197">
    <property type="entry name" value="WWE_dom_sf"/>
</dbReference>
<evidence type="ECO:0000256" key="12">
    <source>
        <dbReference type="RuleBase" id="RU367115"/>
    </source>
</evidence>
<comment type="function">
    <text evidence="12">E3 ubiquitin-protein ligase that specifically binds poly-ADP-ribosylated proteins and mediates their ubiquitination and subsequent degradation.</text>
</comment>
<evidence type="ECO:0000259" key="15">
    <source>
        <dbReference type="PROSITE" id="PS50918"/>
    </source>
</evidence>
<dbReference type="InterPro" id="IPR017907">
    <property type="entry name" value="Znf_RING_CS"/>
</dbReference>
<organism evidence="16 17">
    <name type="scientific">Bemisia tabaci</name>
    <name type="common">Sweetpotato whitefly</name>
    <name type="synonym">Aleurodes tabaci</name>
    <dbReference type="NCBI Taxonomy" id="7038"/>
    <lineage>
        <taxon>Eukaryota</taxon>
        <taxon>Metazoa</taxon>
        <taxon>Ecdysozoa</taxon>
        <taxon>Arthropoda</taxon>
        <taxon>Hexapoda</taxon>
        <taxon>Insecta</taxon>
        <taxon>Pterygota</taxon>
        <taxon>Neoptera</taxon>
        <taxon>Paraneoptera</taxon>
        <taxon>Hemiptera</taxon>
        <taxon>Sternorrhyncha</taxon>
        <taxon>Aleyrodoidea</taxon>
        <taxon>Aleyrodidae</taxon>
        <taxon>Aleyrodinae</taxon>
        <taxon>Bemisia</taxon>
    </lineage>
</organism>
<evidence type="ECO:0000256" key="7">
    <source>
        <dbReference type="ARBA" id="ARBA00022723"/>
    </source>
</evidence>
<dbReference type="Pfam" id="PF02825">
    <property type="entry name" value="WWE"/>
    <property type="match status" value="1"/>
</dbReference>
<sequence>MGSTTQVFKDLAGNECAVCLQTIIHPAVLPCGHVFCFLCVKGIAFQNKCCAMCRQEIPLSYFDKPCLLNSPNTSKSIEPVFEDGYQWFYEGKNGWWQYDERTSVELENSYQKGEKMCQLLIAGFIYVADFEAMIQVRQNDPSRRRKIKRDLATIQKKGVAGLRQVEADLEVKASSLPESSESNGDSSERSQEAEGCDSPENSESVPVSSPEDDTVDSILVRFRSFRLRSESSDDSW</sequence>
<dbReference type="GO" id="GO:0005634">
    <property type="term" value="C:nucleus"/>
    <property type="evidence" value="ECO:0007669"/>
    <property type="project" value="TreeGrafter"/>
</dbReference>
<keyword evidence="8 11" id="KW-0863">Zinc-finger</keyword>
<dbReference type="PROSITE" id="PS50089">
    <property type="entry name" value="ZF_RING_2"/>
    <property type="match status" value="1"/>
</dbReference>
<dbReference type="InterPro" id="IPR033509">
    <property type="entry name" value="RNF146"/>
</dbReference>
<dbReference type="SMART" id="SM00184">
    <property type="entry name" value="RING"/>
    <property type="match status" value="1"/>
</dbReference>
<comment type="pathway">
    <text evidence="3 12">Protein modification; protein ubiquitination.</text>
</comment>
<dbReference type="GO" id="GO:0016055">
    <property type="term" value="P:Wnt signaling pathway"/>
    <property type="evidence" value="ECO:0007669"/>
    <property type="project" value="UniProtKB-KW"/>
</dbReference>
<dbReference type="Gene3D" id="3.30.40.10">
    <property type="entry name" value="Zinc/RING finger domain, C3HC4 (zinc finger)"/>
    <property type="match status" value="1"/>
</dbReference>
<dbReference type="Pfam" id="PF13920">
    <property type="entry name" value="zf-C3HC4_3"/>
    <property type="match status" value="1"/>
</dbReference>
<evidence type="ECO:0000256" key="13">
    <source>
        <dbReference type="SAM" id="MobiDB-lite"/>
    </source>
</evidence>
<comment type="domain">
    <text evidence="12">The WWE domain mediates non-covalent poly(ADP-ribose)-binding.</text>
</comment>
<dbReference type="PROSITE" id="PS00518">
    <property type="entry name" value="ZF_RING_1"/>
    <property type="match status" value="1"/>
</dbReference>
<dbReference type="Gene3D" id="3.30.720.50">
    <property type="match status" value="1"/>
</dbReference>
<evidence type="ECO:0000256" key="9">
    <source>
        <dbReference type="ARBA" id="ARBA00022786"/>
    </source>
</evidence>
<dbReference type="InterPro" id="IPR001841">
    <property type="entry name" value="Znf_RING"/>
</dbReference>
<dbReference type="EC" id="2.3.2.27" evidence="12"/>
<evidence type="ECO:0000256" key="5">
    <source>
        <dbReference type="ARBA" id="ARBA00022679"/>
    </source>
</evidence>
<dbReference type="SUPFAM" id="SSF57850">
    <property type="entry name" value="RING/U-box"/>
    <property type="match status" value="1"/>
</dbReference>
<evidence type="ECO:0000256" key="8">
    <source>
        <dbReference type="ARBA" id="ARBA00022771"/>
    </source>
</evidence>